<accession>A0A423WY81</accession>
<sequence>MALALPPAANTARDGLAVECRPASYKTSVEVPEPSSSPKLMNARCSFSSIREDDTHLAQASTASKASRYSKQQNGQ</sequence>
<organism evidence="2 3">
    <name type="scientific">Cytospora schulzeri</name>
    <dbReference type="NCBI Taxonomy" id="448051"/>
    <lineage>
        <taxon>Eukaryota</taxon>
        <taxon>Fungi</taxon>
        <taxon>Dikarya</taxon>
        <taxon>Ascomycota</taxon>
        <taxon>Pezizomycotina</taxon>
        <taxon>Sordariomycetes</taxon>
        <taxon>Sordariomycetidae</taxon>
        <taxon>Diaporthales</taxon>
        <taxon>Cytosporaceae</taxon>
        <taxon>Cytospora</taxon>
    </lineage>
</organism>
<evidence type="ECO:0000256" key="1">
    <source>
        <dbReference type="SAM" id="MobiDB-lite"/>
    </source>
</evidence>
<comment type="caution">
    <text evidence="2">The sequence shown here is derived from an EMBL/GenBank/DDBJ whole genome shotgun (WGS) entry which is preliminary data.</text>
</comment>
<dbReference type="Proteomes" id="UP000283895">
    <property type="component" value="Unassembled WGS sequence"/>
</dbReference>
<evidence type="ECO:0000313" key="3">
    <source>
        <dbReference type="Proteomes" id="UP000283895"/>
    </source>
</evidence>
<feature type="compositionally biased region" description="Polar residues" evidence="1">
    <location>
        <begin position="58"/>
        <end position="76"/>
    </location>
</feature>
<dbReference type="AlphaFoldDB" id="A0A423WY81"/>
<keyword evidence="3" id="KW-1185">Reference proteome</keyword>
<evidence type="ECO:0000313" key="2">
    <source>
        <dbReference type="EMBL" id="ROW08471.1"/>
    </source>
</evidence>
<dbReference type="STRING" id="356882.A0A423WY81"/>
<dbReference type="EMBL" id="LKEA01000006">
    <property type="protein sequence ID" value="ROW08471.1"/>
    <property type="molecule type" value="Genomic_DNA"/>
</dbReference>
<gene>
    <name evidence="2" type="ORF">VMCG_03215</name>
</gene>
<feature type="region of interest" description="Disordered" evidence="1">
    <location>
        <begin position="56"/>
        <end position="76"/>
    </location>
</feature>
<name>A0A423WY81_9PEZI</name>
<protein>
    <submittedName>
        <fullName evidence="2">Uncharacterized protein</fullName>
    </submittedName>
</protein>
<proteinExistence type="predicted"/>
<reference evidence="2 3" key="1">
    <citation type="submission" date="2015-09" db="EMBL/GenBank/DDBJ databases">
        <title>Host preference determinants of Valsa canker pathogens revealed by comparative genomics.</title>
        <authorList>
            <person name="Yin Z."/>
            <person name="Huang L."/>
        </authorList>
    </citation>
    <scope>NUCLEOTIDE SEQUENCE [LARGE SCALE GENOMIC DNA]</scope>
    <source>
        <strain evidence="2 3">03-1</strain>
    </source>
</reference>